<evidence type="ECO:0000256" key="1">
    <source>
        <dbReference type="SAM" id="Phobius"/>
    </source>
</evidence>
<keyword evidence="1" id="KW-0812">Transmembrane</keyword>
<dbReference type="Proteomes" id="UP000230233">
    <property type="component" value="Chromosome X"/>
</dbReference>
<feature type="transmembrane region" description="Helical" evidence="1">
    <location>
        <begin position="20"/>
        <end position="42"/>
    </location>
</feature>
<dbReference type="EMBL" id="PDUG01000006">
    <property type="protein sequence ID" value="PIC17690.1"/>
    <property type="molecule type" value="Genomic_DNA"/>
</dbReference>
<sequence length="101" mass="11701">MFGSMLINTPIVSVFPIVNSIFPPIFFVPFVFTQVVFGIYLYRHMPETRGLAVYDIIESMDKEVESRAASIIDEKLPLIRNRVCQFVPFVSIKLELYRPEL</sequence>
<comment type="caution">
    <text evidence="2">The sequence shown here is derived from an EMBL/GenBank/DDBJ whole genome shotgun (WGS) entry which is preliminary data.</text>
</comment>
<organism evidence="2 3">
    <name type="scientific">Caenorhabditis nigoni</name>
    <dbReference type="NCBI Taxonomy" id="1611254"/>
    <lineage>
        <taxon>Eukaryota</taxon>
        <taxon>Metazoa</taxon>
        <taxon>Ecdysozoa</taxon>
        <taxon>Nematoda</taxon>
        <taxon>Chromadorea</taxon>
        <taxon>Rhabditida</taxon>
        <taxon>Rhabditina</taxon>
        <taxon>Rhabditomorpha</taxon>
        <taxon>Rhabditoidea</taxon>
        <taxon>Rhabditidae</taxon>
        <taxon>Peloderinae</taxon>
        <taxon>Caenorhabditis</taxon>
    </lineage>
</organism>
<reference evidence="3" key="1">
    <citation type="submission" date="2017-10" db="EMBL/GenBank/DDBJ databases">
        <title>Rapid genome shrinkage in a self-fertile nematode reveals novel sperm competition proteins.</title>
        <authorList>
            <person name="Yin D."/>
            <person name="Schwarz E.M."/>
            <person name="Thomas C.G."/>
            <person name="Felde R.L."/>
            <person name="Korf I.F."/>
            <person name="Cutter A.D."/>
            <person name="Schartner C.M."/>
            <person name="Ralston E.J."/>
            <person name="Meyer B.J."/>
            <person name="Haag E.S."/>
        </authorList>
    </citation>
    <scope>NUCLEOTIDE SEQUENCE [LARGE SCALE GENOMIC DNA]</scope>
    <source>
        <strain evidence="3">JU1422</strain>
    </source>
</reference>
<dbReference type="OrthoDB" id="6612291at2759"/>
<evidence type="ECO:0000313" key="2">
    <source>
        <dbReference type="EMBL" id="PIC17690.1"/>
    </source>
</evidence>
<evidence type="ECO:0000313" key="3">
    <source>
        <dbReference type="Proteomes" id="UP000230233"/>
    </source>
</evidence>
<name>A0A2G5SRI3_9PELO</name>
<proteinExistence type="predicted"/>
<gene>
    <name evidence="2" type="primary">Cnig_chr_X.g23846</name>
    <name evidence="2" type="ORF">B9Z55_023846</name>
</gene>
<protein>
    <submittedName>
        <fullName evidence="2">Uncharacterized protein</fullName>
    </submittedName>
</protein>
<keyword evidence="1" id="KW-0472">Membrane</keyword>
<keyword evidence="1" id="KW-1133">Transmembrane helix</keyword>
<dbReference type="AlphaFoldDB" id="A0A2G5SRI3"/>
<accession>A0A2G5SRI3</accession>
<keyword evidence="3" id="KW-1185">Reference proteome</keyword>